<comment type="caution">
    <text evidence="1">The sequence shown here is derived from an EMBL/GenBank/DDBJ whole genome shotgun (WGS) entry which is preliminary data.</text>
</comment>
<dbReference type="Proteomes" id="UP001151752">
    <property type="component" value="Chromosome 18"/>
</dbReference>
<reference evidence="1" key="2">
    <citation type="journal article" date="2023" name="Int. J. Mol. Sci.">
        <title>De Novo Assembly and Annotation of 11 Diverse Shrub Willow (Salix) Genomes Reveals Novel Gene Organization in Sex-Linked Regions.</title>
        <authorList>
            <person name="Hyden B."/>
            <person name="Feng K."/>
            <person name="Yates T.B."/>
            <person name="Jawdy S."/>
            <person name="Cereghino C."/>
            <person name="Smart L.B."/>
            <person name="Muchero W."/>
        </authorList>
    </citation>
    <scope>NUCLEOTIDE SEQUENCE</scope>
    <source>
        <tissue evidence="1">Shoot tip</tissue>
    </source>
</reference>
<sequence length="75" mass="8216">MRLFPCSFTTFENCNALSQASKLFHFILPDSSLFRMATVVNSTPLCSSVSLKNSAFIGNSVGGKFLRVKPVLHTC</sequence>
<evidence type="ECO:0000313" key="2">
    <source>
        <dbReference type="Proteomes" id="UP001151752"/>
    </source>
</evidence>
<keyword evidence="2" id="KW-1185">Reference proteome</keyword>
<feature type="non-terminal residue" evidence="1">
    <location>
        <position position="75"/>
    </location>
</feature>
<accession>A0A9Q0W2R2</accession>
<proteinExistence type="predicted"/>
<dbReference type="AlphaFoldDB" id="A0A9Q0W2R2"/>
<name>A0A9Q0W2R2_9ROSI</name>
<reference evidence="1" key="1">
    <citation type="submission" date="2022-11" db="EMBL/GenBank/DDBJ databases">
        <authorList>
            <person name="Hyden B.L."/>
            <person name="Feng K."/>
            <person name="Yates T."/>
            <person name="Jawdy S."/>
            <person name="Smart L.B."/>
            <person name="Muchero W."/>
        </authorList>
    </citation>
    <scope>NUCLEOTIDE SEQUENCE</scope>
    <source>
        <tissue evidence="1">Shoot tip</tissue>
    </source>
</reference>
<evidence type="ECO:0000313" key="1">
    <source>
        <dbReference type="EMBL" id="KAJ6759559.1"/>
    </source>
</evidence>
<dbReference type="EMBL" id="JAPFFM010000006">
    <property type="protein sequence ID" value="KAJ6759559.1"/>
    <property type="molecule type" value="Genomic_DNA"/>
</dbReference>
<protein>
    <submittedName>
        <fullName evidence="1">Uncharacterized protein</fullName>
    </submittedName>
</protein>
<organism evidence="1 2">
    <name type="scientific">Salix koriyanagi</name>
    <dbReference type="NCBI Taxonomy" id="2511006"/>
    <lineage>
        <taxon>Eukaryota</taxon>
        <taxon>Viridiplantae</taxon>
        <taxon>Streptophyta</taxon>
        <taxon>Embryophyta</taxon>
        <taxon>Tracheophyta</taxon>
        <taxon>Spermatophyta</taxon>
        <taxon>Magnoliopsida</taxon>
        <taxon>eudicotyledons</taxon>
        <taxon>Gunneridae</taxon>
        <taxon>Pentapetalae</taxon>
        <taxon>rosids</taxon>
        <taxon>fabids</taxon>
        <taxon>Malpighiales</taxon>
        <taxon>Salicaceae</taxon>
        <taxon>Saliceae</taxon>
        <taxon>Salix</taxon>
    </lineage>
</organism>
<gene>
    <name evidence="1" type="ORF">OIU74_026103</name>
</gene>